<sequence length="64" mass="7430">MNDDLWRFPWGTFTGEQVWEFTNFIESIEVIVLPAVYLILVVMVPSVRTLINIWYAIGVWLLGG</sequence>
<keyword evidence="1" id="KW-1133">Transmembrane helix</keyword>
<dbReference type="AlphaFoldDB" id="A0A6B1G0S6"/>
<proteinExistence type="predicted"/>
<name>A0A6B1G0S6_9CHLR</name>
<evidence type="ECO:0000256" key="1">
    <source>
        <dbReference type="SAM" id="Phobius"/>
    </source>
</evidence>
<keyword evidence="1" id="KW-0472">Membrane</keyword>
<dbReference type="EMBL" id="VYDA01000537">
    <property type="protein sequence ID" value="MYH63043.1"/>
    <property type="molecule type" value="Genomic_DNA"/>
</dbReference>
<keyword evidence="1" id="KW-0812">Transmembrane</keyword>
<accession>A0A6B1G0S6</accession>
<feature type="transmembrane region" description="Helical" evidence="1">
    <location>
        <begin position="35"/>
        <end position="62"/>
    </location>
</feature>
<protein>
    <submittedName>
        <fullName evidence="2">Uncharacterized protein</fullName>
    </submittedName>
</protein>
<evidence type="ECO:0000313" key="2">
    <source>
        <dbReference type="EMBL" id="MYH63043.1"/>
    </source>
</evidence>
<organism evidence="2">
    <name type="scientific">Caldilineaceae bacterium SB0675_bin_29</name>
    <dbReference type="NCBI Taxonomy" id="2605266"/>
    <lineage>
        <taxon>Bacteria</taxon>
        <taxon>Bacillati</taxon>
        <taxon>Chloroflexota</taxon>
        <taxon>Caldilineae</taxon>
        <taxon>Caldilineales</taxon>
        <taxon>Caldilineaceae</taxon>
    </lineage>
</organism>
<reference evidence="2" key="1">
    <citation type="submission" date="2019-09" db="EMBL/GenBank/DDBJ databases">
        <title>Characterisation of the sponge microbiome using genome-centric metagenomics.</title>
        <authorList>
            <person name="Engelberts J.P."/>
            <person name="Robbins S.J."/>
            <person name="De Goeij J.M."/>
            <person name="Aranda M."/>
            <person name="Bell S.C."/>
            <person name="Webster N.S."/>
        </authorList>
    </citation>
    <scope>NUCLEOTIDE SEQUENCE</scope>
    <source>
        <strain evidence="2">SB0675_bin_29</strain>
    </source>
</reference>
<gene>
    <name evidence="2" type="ORF">F4148_15230</name>
</gene>
<comment type="caution">
    <text evidence="2">The sequence shown here is derived from an EMBL/GenBank/DDBJ whole genome shotgun (WGS) entry which is preliminary data.</text>
</comment>